<proteinExistence type="predicted"/>
<dbReference type="RefSeq" id="WP_066197458.1">
    <property type="nucleotide sequence ID" value="NZ_JAFDQP010000005.1"/>
</dbReference>
<gene>
    <name evidence="1" type="ORF">CWS20_18805</name>
</gene>
<organism evidence="1 2">
    <name type="scientific">Cytobacillus horneckiae</name>
    <dbReference type="NCBI Taxonomy" id="549687"/>
    <lineage>
        <taxon>Bacteria</taxon>
        <taxon>Bacillati</taxon>
        <taxon>Bacillota</taxon>
        <taxon>Bacilli</taxon>
        <taxon>Bacillales</taxon>
        <taxon>Bacillaceae</taxon>
        <taxon>Cytobacillus</taxon>
    </lineage>
</organism>
<evidence type="ECO:0000313" key="2">
    <source>
        <dbReference type="Proteomes" id="UP000233343"/>
    </source>
</evidence>
<dbReference type="Proteomes" id="UP000233343">
    <property type="component" value="Unassembled WGS sequence"/>
</dbReference>
<accession>A0A2N0ZD48</accession>
<evidence type="ECO:0008006" key="3">
    <source>
        <dbReference type="Google" id="ProtNLM"/>
    </source>
</evidence>
<dbReference type="AlphaFoldDB" id="A0A2N0ZD48"/>
<keyword evidence="2" id="KW-1185">Reference proteome</keyword>
<name>A0A2N0ZD48_9BACI</name>
<evidence type="ECO:0000313" key="1">
    <source>
        <dbReference type="EMBL" id="PKG27441.1"/>
    </source>
</evidence>
<dbReference type="EMBL" id="PISD01000043">
    <property type="protein sequence ID" value="PKG27441.1"/>
    <property type="molecule type" value="Genomic_DNA"/>
</dbReference>
<dbReference type="InterPro" id="IPR009776">
    <property type="entry name" value="Spore_0_M"/>
</dbReference>
<dbReference type="Pfam" id="PF07070">
    <property type="entry name" value="Spo0M"/>
    <property type="match status" value="1"/>
</dbReference>
<protein>
    <recommendedName>
        <fullName evidence="3">Sporulation protein</fullName>
    </recommendedName>
</protein>
<comment type="caution">
    <text evidence="1">The sequence shown here is derived from an EMBL/GenBank/DDBJ whole genome shotgun (WGS) entry which is preliminary data.</text>
</comment>
<reference evidence="1 2" key="1">
    <citation type="journal article" date="2010" name="Int. J. Syst. Evol. Microbiol.">
        <title>Bacillus horneckiae sp. nov., isolated from a spacecraft-assembly clean room.</title>
        <authorList>
            <person name="Vaishampayan P."/>
            <person name="Probst A."/>
            <person name="Krishnamurthi S."/>
            <person name="Ghosh S."/>
            <person name="Osman S."/>
            <person name="McDowall A."/>
            <person name="Ruckmani A."/>
            <person name="Mayilraj S."/>
            <person name="Venkateswaran K."/>
        </authorList>
    </citation>
    <scope>NUCLEOTIDE SEQUENCE [LARGE SCALE GENOMIC DNA]</scope>
    <source>
        <strain evidence="2">1PO1SC</strain>
    </source>
</reference>
<sequence length="131" mass="14896">MMLRKYALKMGIGMIKLKVVVEDKEFYPGNIIGGHFELEGGIFPIKIKRYDIDLVVNHFSNMKEDIINSHSVICSSILNANEKKEVPFLLEIPLQAETISGNKKYSVIAKVLLEYDQVLTEVKPIIIKENC</sequence>